<feature type="domain" description="SPW repeat-containing integral membrane" evidence="3">
    <location>
        <begin position="132"/>
        <end position="222"/>
    </location>
</feature>
<name>A0ABN9NEF7_9MYCO</name>
<feature type="region of interest" description="Disordered" evidence="1">
    <location>
        <begin position="243"/>
        <end position="262"/>
    </location>
</feature>
<keyword evidence="5" id="KW-1185">Reference proteome</keyword>
<evidence type="ECO:0000256" key="2">
    <source>
        <dbReference type="SAM" id="Phobius"/>
    </source>
</evidence>
<dbReference type="EMBL" id="OY726398">
    <property type="protein sequence ID" value="CAJ1505038.1"/>
    <property type="molecule type" value="Genomic_DNA"/>
</dbReference>
<dbReference type="Proteomes" id="UP001190464">
    <property type="component" value="Chromosome"/>
</dbReference>
<dbReference type="InterPro" id="IPR005530">
    <property type="entry name" value="SPW"/>
</dbReference>
<feature type="domain" description="SPW repeat-containing integral membrane" evidence="3">
    <location>
        <begin position="7"/>
        <end position="102"/>
    </location>
</feature>
<keyword evidence="2" id="KW-0812">Transmembrane</keyword>
<proteinExistence type="predicted"/>
<feature type="transmembrane region" description="Helical" evidence="2">
    <location>
        <begin position="126"/>
        <end position="149"/>
    </location>
</feature>
<feature type="transmembrane region" description="Helical" evidence="2">
    <location>
        <begin position="32"/>
        <end position="53"/>
    </location>
</feature>
<sequence length="262" mass="27526">MRRSGSWFGWVALTIGVATVAASFLVTSTTPGASLTLGFGALTAYFGALAVLVRNPTPDHWSLVVVGLAMFILPWLGEGFAPDRGAAWTSWVAGFLILVLGLVAWQRDNPPTKTGINEYGAAPQKIPGAWVGRSTLVVGLVTVVCAAAAHSMPTGVIVTVGLGALTMMMAVWSLLAADPTHDHLKIATTGILLFIAPWMVGFAGEDVAWTAWVAGFIVTALGTAGYLRGDALDHGRHVHEDAASSYRQRYPHSEPGHPGDQG</sequence>
<protein>
    <submittedName>
        <fullName evidence="4">SPW repeat protein</fullName>
    </submittedName>
</protein>
<feature type="transmembrane region" description="Helical" evidence="2">
    <location>
        <begin position="209"/>
        <end position="227"/>
    </location>
</feature>
<evidence type="ECO:0000256" key="1">
    <source>
        <dbReference type="SAM" id="MobiDB-lite"/>
    </source>
</evidence>
<accession>A0ABN9NEF7</accession>
<feature type="transmembrane region" description="Helical" evidence="2">
    <location>
        <begin position="184"/>
        <end position="203"/>
    </location>
</feature>
<feature type="transmembrane region" description="Helical" evidence="2">
    <location>
        <begin position="155"/>
        <end position="177"/>
    </location>
</feature>
<keyword evidence="2" id="KW-1133">Transmembrane helix</keyword>
<evidence type="ECO:0000313" key="5">
    <source>
        <dbReference type="Proteomes" id="UP001190464"/>
    </source>
</evidence>
<evidence type="ECO:0000259" key="3">
    <source>
        <dbReference type="Pfam" id="PF03779"/>
    </source>
</evidence>
<dbReference type="RefSeq" id="WP_308483338.1">
    <property type="nucleotide sequence ID" value="NZ_OY726398.1"/>
</dbReference>
<gene>
    <name evidence="4" type="ORF">MU0102_002394</name>
</gene>
<evidence type="ECO:0000313" key="4">
    <source>
        <dbReference type="EMBL" id="CAJ1505038.1"/>
    </source>
</evidence>
<dbReference type="Pfam" id="PF03779">
    <property type="entry name" value="SPW"/>
    <property type="match status" value="2"/>
</dbReference>
<feature type="compositionally biased region" description="Basic and acidic residues" evidence="1">
    <location>
        <begin position="251"/>
        <end position="262"/>
    </location>
</feature>
<feature type="transmembrane region" description="Helical" evidence="2">
    <location>
        <begin position="88"/>
        <end position="105"/>
    </location>
</feature>
<keyword evidence="2" id="KW-0472">Membrane</keyword>
<organism evidence="4 5">
    <name type="scientific">[Mycobacterium] holstebronense</name>
    <dbReference type="NCBI Taxonomy" id="3064288"/>
    <lineage>
        <taxon>Bacteria</taxon>
        <taxon>Bacillati</taxon>
        <taxon>Actinomycetota</taxon>
        <taxon>Actinomycetes</taxon>
        <taxon>Mycobacteriales</taxon>
        <taxon>Mycobacteriaceae</taxon>
        <taxon>Mycolicibacterium</taxon>
    </lineage>
</organism>
<feature type="transmembrane region" description="Helical" evidence="2">
    <location>
        <begin position="60"/>
        <end position="76"/>
    </location>
</feature>
<feature type="transmembrane region" description="Helical" evidence="2">
    <location>
        <begin position="7"/>
        <end position="26"/>
    </location>
</feature>
<reference evidence="4 5" key="1">
    <citation type="submission" date="2023-08" db="EMBL/GenBank/DDBJ databases">
        <authorList>
            <person name="Folkvardsen B D."/>
            <person name="Norman A."/>
        </authorList>
    </citation>
    <scope>NUCLEOTIDE SEQUENCE [LARGE SCALE GENOMIC DNA]</scope>
    <source>
        <strain evidence="4 5">Mu0102</strain>
    </source>
</reference>